<feature type="domain" description="SHOCT" evidence="2">
    <location>
        <begin position="47"/>
        <end position="70"/>
    </location>
</feature>
<evidence type="ECO:0000259" key="2">
    <source>
        <dbReference type="Pfam" id="PF09851"/>
    </source>
</evidence>
<name>A0ABV9RMW3_9PSEU</name>
<proteinExistence type="predicted"/>
<feature type="transmembrane region" description="Helical" evidence="1">
    <location>
        <begin position="12"/>
        <end position="31"/>
    </location>
</feature>
<protein>
    <submittedName>
        <fullName evidence="3">SHOCT domain-containing protein</fullName>
    </submittedName>
</protein>
<evidence type="ECO:0000313" key="4">
    <source>
        <dbReference type="Proteomes" id="UP001595909"/>
    </source>
</evidence>
<keyword evidence="4" id="KW-1185">Reference proteome</keyword>
<evidence type="ECO:0000313" key="3">
    <source>
        <dbReference type="EMBL" id="MFC4834975.1"/>
    </source>
</evidence>
<keyword evidence="1" id="KW-0812">Transmembrane</keyword>
<sequence length="71" mass="8158">MMGSLPMLGWLWPLLIVIGLAMIAVGTIVLVRRRPIPTANRTSIARELLDARYARGEIDDDDYQHRRDQLR</sequence>
<organism evidence="3 4">
    <name type="scientific">Actinomycetospora chibensis</name>
    <dbReference type="NCBI Taxonomy" id="663606"/>
    <lineage>
        <taxon>Bacteria</taxon>
        <taxon>Bacillati</taxon>
        <taxon>Actinomycetota</taxon>
        <taxon>Actinomycetes</taxon>
        <taxon>Pseudonocardiales</taxon>
        <taxon>Pseudonocardiaceae</taxon>
        <taxon>Actinomycetospora</taxon>
    </lineage>
</organism>
<keyword evidence="1" id="KW-0472">Membrane</keyword>
<dbReference type="EMBL" id="JBHSIM010000045">
    <property type="protein sequence ID" value="MFC4834975.1"/>
    <property type="molecule type" value="Genomic_DNA"/>
</dbReference>
<evidence type="ECO:0000256" key="1">
    <source>
        <dbReference type="SAM" id="Phobius"/>
    </source>
</evidence>
<accession>A0ABV9RMW3</accession>
<dbReference type="InterPro" id="IPR018649">
    <property type="entry name" value="SHOCT"/>
</dbReference>
<dbReference type="Proteomes" id="UP001595909">
    <property type="component" value="Unassembled WGS sequence"/>
</dbReference>
<keyword evidence="1" id="KW-1133">Transmembrane helix</keyword>
<dbReference type="RefSeq" id="WP_274187499.1">
    <property type="nucleotide sequence ID" value="NZ_BAABHN010000045.1"/>
</dbReference>
<dbReference type="Pfam" id="PF09851">
    <property type="entry name" value="SHOCT"/>
    <property type="match status" value="1"/>
</dbReference>
<reference evidence="4" key="1">
    <citation type="journal article" date="2019" name="Int. J. Syst. Evol. Microbiol.">
        <title>The Global Catalogue of Microorganisms (GCM) 10K type strain sequencing project: providing services to taxonomists for standard genome sequencing and annotation.</title>
        <authorList>
            <consortium name="The Broad Institute Genomics Platform"/>
            <consortium name="The Broad Institute Genome Sequencing Center for Infectious Disease"/>
            <person name="Wu L."/>
            <person name="Ma J."/>
        </authorList>
    </citation>
    <scope>NUCLEOTIDE SEQUENCE [LARGE SCALE GENOMIC DNA]</scope>
    <source>
        <strain evidence="4">CCUG 50347</strain>
    </source>
</reference>
<gene>
    <name evidence="3" type="ORF">ACFPEL_21375</name>
</gene>
<comment type="caution">
    <text evidence="3">The sequence shown here is derived from an EMBL/GenBank/DDBJ whole genome shotgun (WGS) entry which is preliminary data.</text>
</comment>